<evidence type="ECO:0000256" key="12">
    <source>
        <dbReference type="SAM" id="Phobius"/>
    </source>
</evidence>
<evidence type="ECO:0000256" key="2">
    <source>
        <dbReference type="ARBA" id="ARBA00010441"/>
    </source>
</evidence>
<keyword evidence="7" id="KW-0443">Lipid metabolism</keyword>
<dbReference type="OrthoDB" id="9777147at2"/>
<dbReference type="Pfam" id="PF01066">
    <property type="entry name" value="CDP-OH_P_transf"/>
    <property type="match status" value="1"/>
</dbReference>
<organism evidence="13 14">
    <name type="scientific">Candidatus Nesciobacter abundans</name>
    <dbReference type="NCBI Taxonomy" id="2601668"/>
    <lineage>
        <taxon>Bacteria</taxon>
        <taxon>Pseudomonadati</taxon>
        <taxon>Pseudomonadota</taxon>
        <taxon>Alphaproteobacteria</taxon>
        <taxon>Holosporales</taxon>
        <taxon>Holosporaceae</taxon>
        <taxon>Candidatus Nesciobacter</taxon>
    </lineage>
</organism>
<dbReference type="GO" id="GO:0008654">
    <property type="term" value="P:phospholipid biosynthetic process"/>
    <property type="evidence" value="ECO:0007669"/>
    <property type="project" value="UniProtKB-KW"/>
</dbReference>
<dbReference type="PANTHER" id="PTHR14269:SF61">
    <property type="entry name" value="CDP-DIACYLGLYCEROL--SERINE O-PHOSPHATIDYLTRANSFERASE"/>
    <property type="match status" value="1"/>
</dbReference>
<feature type="transmembrane region" description="Helical" evidence="12">
    <location>
        <begin position="217"/>
        <end position="249"/>
    </location>
</feature>
<keyword evidence="5 12" id="KW-0812">Transmembrane</keyword>
<feature type="transmembrane region" description="Helical" evidence="12">
    <location>
        <begin position="105"/>
        <end position="124"/>
    </location>
</feature>
<comment type="similarity">
    <text evidence="2 11">Belongs to the CDP-alcohol phosphatidyltransferase class-I family.</text>
</comment>
<keyword evidence="8 12" id="KW-0472">Membrane</keyword>
<comment type="subcellular location">
    <subcellularLocation>
        <location evidence="1">Membrane</location>
        <topology evidence="1">Multi-pass membrane protein</topology>
    </subcellularLocation>
</comment>
<evidence type="ECO:0000256" key="9">
    <source>
        <dbReference type="ARBA" id="ARBA00023209"/>
    </source>
</evidence>
<dbReference type="InterPro" id="IPR000462">
    <property type="entry name" value="CDP-OH_P_trans"/>
</dbReference>
<gene>
    <name evidence="13" type="ORF">FZC36_01110</name>
</gene>
<evidence type="ECO:0000256" key="10">
    <source>
        <dbReference type="ARBA" id="ARBA00023264"/>
    </source>
</evidence>
<evidence type="ECO:0000313" key="13">
    <source>
        <dbReference type="EMBL" id="QEK39033.1"/>
    </source>
</evidence>
<feature type="transmembrane region" description="Helical" evidence="12">
    <location>
        <begin position="178"/>
        <end position="196"/>
    </location>
</feature>
<evidence type="ECO:0000256" key="3">
    <source>
        <dbReference type="ARBA" id="ARBA00022516"/>
    </source>
</evidence>
<dbReference type="Proteomes" id="UP000324924">
    <property type="component" value="Chromosome"/>
</dbReference>
<dbReference type="AlphaFoldDB" id="A0A5C0UHJ3"/>
<evidence type="ECO:0000256" key="8">
    <source>
        <dbReference type="ARBA" id="ARBA00023136"/>
    </source>
</evidence>
<evidence type="ECO:0000256" key="4">
    <source>
        <dbReference type="ARBA" id="ARBA00022679"/>
    </source>
</evidence>
<feature type="transmembrane region" description="Helical" evidence="12">
    <location>
        <begin position="153"/>
        <end position="172"/>
    </location>
</feature>
<feature type="transmembrane region" description="Helical" evidence="12">
    <location>
        <begin position="81"/>
        <end position="99"/>
    </location>
</feature>
<dbReference type="InterPro" id="IPR048254">
    <property type="entry name" value="CDP_ALCOHOL_P_TRANSF_CS"/>
</dbReference>
<dbReference type="Gene3D" id="1.20.120.1760">
    <property type="match status" value="1"/>
</dbReference>
<keyword evidence="14" id="KW-1185">Reference proteome</keyword>
<keyword evidence="3" id="KW-0444">Lipid biosynthesis</keyword>
<dbReference type="PANTHER" id="PTHR14269">
    <property type="entry name" value="CDP-DIACYLGLYCEROL--GLYCEROL-3-PHOSPHATE 3-PHOSPHATIDYLTRANSFERASE-RELATED"/>
    <property type="match status" value="1"/>
</dbReference>
<feature type="transmembrane region" description="Helical" evidence="12">
    <location>
        <begin position="20"/>
        <end position="37"/>
    </location>
</feature>
<evidence type="ECO:0000256" key="11">
    <source>
        <dbReference type="RuleBase" id="RU003750"/>
    </source>
</evidence>
<keyword evidence="10" id="KW-1208">Phospholipid metabolism</keyword>
<keyword evidence="6 12" id="KW-1133">Transmembrane helix</keyword>
<dbReference type="GO" id="GO:0016780">
    <property type="term" value="F:phosphotransferase activity, for other substituted phosphate groups"/>
    <property type="evidence" value="ECO:0007669"/>
    <property type="project" value="InterPro"/>
</dbReference>
<dbReference type="GO" id="GO:0016020">
    <property type="term" value="C:membrane"/>
    <property type="evidence" value="ECO:0007669"/>
    <property type="project" value="UniProtKB-SubCell"/>
</dbReference>
<evidence type="ECO:0000256" key="5">
    <source>
        <dbReference type="ARBA" id="ARBA00022692"/>
    </source>
</evidence>
<accession>A0A5C0UHJ3</accession>
<sequence>MNQRIKKYRKKLFINKGINYIANIVTSLSICLSLKAIKLSYNGKVNEAVILIIICAFIDGIDGKIARYLKSDSEFGKTLDSLADFLSFGIAPILIIFFYKTHNWLNLGWSIGVFFSLCMAFRLARFSDKSFSNCEPYDTNTSKEKHSETFEGIPAPAGGLLLFMPIVVENVLQIKLNHWVFCINTLLISMGLISKIRTIAINKIKLNKSQYHIFFGILSLLSTLVFAYIWIASLIIGSAYILYVITLLIKDNSKNKKLPN</sequence>
<keyword evidence="4 11" id="KW-0808">Transferase</keyword>
<dbReference type="InterPro" id="IPR050324">
    <property type="entry name" value="CDP-alcohol_PTase-I"/>
</dbReference>
<dbReference type="InterPro" id="IPR043130">
    <property type="entry name" value="CDP-OH_PTrfase_TM_dom"/>
</dbReference>
<dbReference type="PROSITE" id="PS00379">
    <property type="entry name" value="CDP_ALCOHOL_P_TRANSF"/>
    <property type="match status" value="1"/>
</dbReference>
<dbReference type="KEGG" id="nabu:FZC36_01110"/>
<evidence type="ECO:0000256" key="1">
    <source>
        <dbReference type="ARBA" id="ARBA00004141"/>
    </source>
</evidence>
<evidence type="ECO:0000313" key="14">
    <source>
        <dbReference type="Proteomes" id="UP000324924"/>
    </source>
</evidence>
<keyword evidence="9" id="KW-0594">Phospholipid biosynthesis</keyword>
<proteinExistence type="inferred from homology"/>
<evidence type="ECO:0000256" key="6">
    <source>
        <dbReference type="ARBA" id="ARBA00022989"/>
    </source>
</evidence>
<dbReference type="EMBL" id="CP043314">
    <property type="protein sequence ID" value="QEK39033.1"/>
    <property type="molecule type" value="Genomic_DNA"/>
</dbReference>
<reference evidence="13 14" key="1">
    <citation type="submission" date="2019-08" db="EMBL/GenBank/DDBJ databases">
        <title>Highly reduced genomes of protist endosymbionts show evolutionary convergence.</title>
        <authorList>
            <person name="George E."/>
            <person name="Husnik F."/>
            <person name="Tashyreva D."/>
            <person name="Prokopchuk G."/>
            <person name="Horak A."/>
            <person name="Kwong W.K."/>
            <person name="Lukes J."/>
            <person name="Keeling P.J."/>
        </authorList>
    </citation>
    <scope>NUCLEOTIDE SEQUENCE [LARGE SCALE GENOMIC DNA]</scope>
    <source>
        <strain evidence="13">1604HC</strain>
    </source>
</reference>
<name>A0A5C0UHJ3_9PROT</name>
<evidence type="ECO:0000256" key="7">
    <source>
        <dbReference type="ARBA" id="ARBA00023098"/>
    </source>
</evidence>
<protein>
    <submittedName>
        <fullName evidence="13">Phosphatidylcholine/phosphatidylserine synthase</fullName>
    </submittedName>
</protein>
<dbReference type="RefSeq" id="WP_148972156.1">
    <property type="nucleotide sequence ID" value="NZ_CP043314.1"/>
</dbReference>